<reference evidence="1" key="1">
    <citation type="submission" date="2020-11" db="EMBL/GenBank/DDBJ databases">
        <title>Nocardioides sp. nov., isolated from Soil of Cynanchum wilfordii Hemsley rhizosphere.</title>
        <authorList>
            <person name="Lee J.-S."/>
            <person name="Suh M.K."/>
            <person name="Kim J.-S."/>
        </authorList>
    </citation>
    <scope>NUCLEOTIDE SEQUENCE</scope>
    <source>
        <strain evidence="1">KCTC 19275</strain>
    </source>
</reference>
<name>A0A930VAP3_9ACTN</name>
<organism evidence="1 2">
    <name type="scientific">Nocardioides islandensis</name>
    <dbReference type="NCBI Taxonomy" id="433663"/>
    <lineage>
        <taxon>Bacteria</taxon>
        <taxon>Bacillati</taxon>
        <taxon>Actinomycetota</taxon>
        <taxon>Actinomycetes</taxon>
        <taxon>Propionibacteriales</taxon>
        <taxon>Nocardioidaceae</taxon>
        <taxon>Nocardioides</taxon>
    </lineage>
</organism>
<evidence type="ECO:0000313" key="2">
    <source>
        <dbReference type="Proteomes" id="UP000640489"/>
    </source>
</evidence>
<evidence type="ECO:0000313" key="1">
    <source>
        <dbReference type="EMBL" id="MBF4762106.1"/>
    </source>
</evidence>
<dbReference type="AlphaFoldDB" id="A0A930VAP3"/>
<accession>A0A930VAP3</accession>
<proteinExistence type="predicted"/>
<protein>
    <submittedName>
        <fullName evidence="1">Uncharacterized protein</fullName>
    </submittedName>
</protein>
<dbReference type="EMBL" id="JADKPN010000001">
    <property type="protein sequence ID" value="MBF4762106.1"/>
    <property type="molecule type" value="Genomic_DNA"/>
</dbReference>
<dbReference type="RefSeq" id="WP_194705257.1">
    <property type="nucleotide sequence ID" value="NZ_JADKPN010000001.1"/>
</dbReference>
<gene>
    <name evidence="1" type="ORF">ISU07_03120</name>
</gene>
<dbReference type="Proteomes" id="UP000640489">
    <property type="component" value="Unassembled WGS sequence"/>
</dbReference>
<keyword evidence="2" id="KW-1185">Reference proteome</keyword>
<comment type="caution">
    <text evidence="1">The sequence shown here is derived from an EMBL/GenBank/DDBJ whole genome shotgun (WGS) entry which is preliminary data.</text>
</comment>
<sequence>MSVAPFAWTHEKTRVEYDGVALTVNGRHLPLDRIDRFSRNLSRSTAPGSWNRLDCGVSLLSDGEDTSVSFRGDAGTEQWGPWRPLWDQIDALAREEIEPRLLERTIRQVAEGTPAELCPFRAKGRGRLIVTAESIQVRKLFSRPIAWTAITDVSGEFLEITTAEPNGKPHIHRTGFGSAEWDAWQVAPLWRRFVAS</sequence>